<dbReference type="InterPro" id="IPR001452">
    <property type="entry name" value="SH3_domain"/>
</dbReference>
<dbReference type="Pfam" id="PF14604">
    <property type="entry name" value="SH3_9"/>
    <property type="match status" value="1"/>
</dbReference>
<keyword evidence="4" id="KW-0175">Coiled coil</keyword>
<dbReference type="SUPFAM" id="SSF103657">
    <property type="entry name" value="BAR/IMD domain-like"/>
    <property type="match status" value="1"/>
</dbReference>
<accession>A0AAE0Y7W6</accession>
<dbReference type="FunFam" id="1.20.1270.60:FF:000009">
    <property type="entry name" value="Protein kinase C and casein kinase substrate in neurons 2"/>
    <property type="match status" value="1"/>
</dbReference>
<dbReference type="PANTHER" id="PTHR23065">
    <property type="entry name" value="PROLINE-SERINE-THREONINE PHOSPHATASE INTERACTING PROTEIN 1"/>
    <property type="match status" value="1"/>
</dbReference>
<feature type="compositionally biased region" description="Acidic residues" evidence="5">
    <location>
        <begin position="525"/>
        <end position="535"/>
    </location>
</feature>
<feature type="compositionally biased region" description="Polar residues" evidence="5">
    <location>
        <begin position="356"/>
        <end position="365"/>
    </location>
</feature>
<sequence>MSVNEDGIQSGSDSFWEVGKYMRTVKRAENGFDLCNHMRKLISERAEIEKKYSGMLSEWAKKWNGFLDKGPEYGTTQGAWRGVLTEADHVADLHTEMAERLMLEVHATIKIWQKDNYHKSMMHYKETKEFEDNFRKAQKPWAKRLTKVLAAKKDYHAACRTEKSTANQENNARGDTTVSQDQLKKLQDKLRKCQTEVEGTREKYNAAVNDLNGYNAKYIEDMSEVYSRCQEFEQKRIEFFKKTLFQLHACLDLSVESRFSQIYTSLHATIGNMDYNKDLKWWSANYGVDMPMHWPTFEEYSPELQSISRRGKSNLTAGDGGIMITSIKHSREGSYGSYTNEGSMEPPPPQPPQPQMSYNSQLSQNSYGAASSGGGGADREETPRTKKKDYDSSLNPFGDDDDDEEEEEEEDDGEEEDLEDGEEKRKSSIRVSSLQQHVIGSSEKVSESNRILTNNNNSNDSLSTAGQTASNRCSPVPKPRSKPSGLSGSAGLSGSTGVLQPSELKDQTESPVNNGGGDNPFGDHDEGEDVGEEEPPNQGWAVRALYDYIHAEDDELDFKAGDIFTQTATEDEMGWCKGQKDGKVGFYPKNYVERI</sequence>
<evidence type="ECO:0000256" key="3">
    <source>
        <dbReference type="PROSITE-ProRule" id="PRU00192"/>
    </source>
</evidence>
<dbReference type="SUPFAM" id="SSF50044">
    <property type="entry name" value="SH3-domain"/>
    <property type="match status" value="1"/>
</dbReference>
<dbReference type="PROSITE" id="PS50002">
    <property type="entry name" value="SH3"/>
    <property type="match status" value="1"/>
</dbReference>
<comment type="caution">
    <text evidence="8">The sequence shown here is derived from an EMBL/GenBank/DDBJ whole genome shotgun (WGS) entry which is preliminary data.</text>
</comment>
<feature type="domain" description="F-BAR" evidence="7">
    <location>
        <begin position="9"/>
        <end position="278"/>
    </location>
</feature>
<dbReference type="InterPro" id="IPR036028">
    <property type="entry name" value="SH3-like_dom_sf"/>
</dbReference>
<feature type="compositionally biased region" description="Basic and acidic residues" evidence="5">
    <location>
        <begin position="377"/>
        <end position="391"/>
    </location>
</feature>
<dbReference type="GO" id="GO:0030100">
    <property type="term" value="P:regulation of endocytosis"/>
    <property type="evidence" value="ECO:0007669"/>
    <property type="project" value="TreeGrafter"/>
</dbReference>
<protein>
    <submittedName>
        <fullName evidence="8">Uncharacterized protein</fullName>
    </submittedName>
</protein>
<dbReference type="InterPro" id="IPR027267">
    <property type="entry name" value="AH/BAR_dom_sf"/>
</dbReference>
<dbReference type="PRINTS" id="PR00452">
    <property type="entry name" value="SH3DOMAIN"/>
</dbReference>
<dbReference type="EMBL" id="JAWDGP010006776">
    <property type="protein sequence ID" value="KAK3735639.1"/>
    <property type="molecule type" value="Genomic_DNA"/>
</dbReference>
<keyword evidence="9" id="KW-1185">Reference proteome</keyword>
<feature type="compositionally biased region" description="Pro residues" evidence="5">
    <location>
        <begin position="345"/>
        <end position="354"/>
    </location>
</feature>
<feature type="compositionally biased region" description="Acidic residues" evidence="5">
    <location>
        <begin position="398"/>
        <end position="421"/>
    </location>
</feature>
<dbReference type="PRINTS" id="PR00499">
    <property type="entry name" value="P67PHOX"/>
</dbReference>
<dbReference type="Gene3D" id="1.20.1270.60">
    <property type="entry name" value="Arfaptin homology (AH) domain/BAR domain"/>
    <property type="match status" value="1"/>
</dbReference>
<feature type="compositionally biased region" description="Low complexity" evidence="5">
    <location>
        <begin position="484"/>
        <end position="497"/>
    </location>
</feature>
<name>A0AAE0Y7W6_9GAST</name>
<dbReference type="SMART" id="SM00326">
    <property type="entry name" value="SH3"/>
    <property type="match status" value="1"/>
</dbReference>
<dbReference type="SMART" id="SM00055">
    <property type="entry name" value="FCH"/>
    <property type="match status" value="1"/>
</dbReference>
<organism evidence="8 9">
    <name type="scientific">Elysia crispata</name>
    <name type="common">lettuce slug</name>
    <dbReference type="NCBI Taxonomy" id="231223"/>
    <lineage>
        <taxon>Eukaryota</taxon>
        <taxon>Metazoa</taxon>
        <taxon>Spiralia</taxon>
        <taxon>Lophotrochozoa</taxon>
        <taxon>Mollusca</taxon>
        <taxon>Gastropoda</taxon>
        <taxon>Heterobranchia</taxon>
        <taxon>Euthyneura</taxon>
        <taxon>Panpulmonata</taxon>
        <taxon>Sacoglossa</taxon>
        <taxon>Placobranchoidea</taxon>
        <taxon>Plakobranchidae</taxon>
        <taxon>Elysia</taxon>
    </lineage>
</organism>
<reference evidence="8" key="1">
    <citation type="journal article" date="2023" name="G3 (Bethesda)">
        <title>A reference genome for the long-term kleptoplast-retaining sea slug Elysia crispata morphotype clarki.</title>
        <authorList>
            <person name="Eastman K.E."/>
            <person name="Pendleton A.L."/>
            <person name="Shaikh M.A."/>
            <person name="Suttiyut T."/>
            <person name="Ogas R."/>
            <person name="Tomko P."/>
            <person name="Gavelis G."/>
            <person name="Widhalm J.R."/>
            <person name="Wisecaver J.H."/>
        </authorList>
    </citation>
    <scope>NUCLEOTIDE SEQUENCE</scope>
    <source>
        <strain evidence="8">ECLA1</strain>
    </source>
</reference>
<dbReference type="GO" id="GO:0005768">
    <property type="term" value="C:endosome"/>
    <property type="evidence" value="ECO:0007669"/>
    <property type="project" value="TreeGrafter"/>
</dbReference>
<dbReference type="InterPro" id="IPR031160">
    <property type="entry name" value="F_BAR_dom"/>
</dbReference>
<dbReference type="Pfam" id="PF00611">
    <property type="entry name" value="FCH"/>
    <property type="match status" value="1"/>
</dbReference>
<evidence type="ECO:0000256" key="1">
    <source>
        <dbReference type="ARBA" id="ARBA00004184"/>
    </source>
</evidence>
<evidence type="ECO:0000256" key="5">
    <source>
        <dbReference type="SAM" id="MobiDB-lite"/>
    </source>
</evidence>
<dbReference type="GO" id="GO:0005886">
    <property type="term" value="C:plasma membrane"/>
    <property type="evidence" value="ECO:0007669"/>
    <property type="project" value="TreeGrafter"/>
</dbReference>
<comment type="subcellular location">
    <subcellularLocation>
        <location evidence="1">Endomembrane system</location>
        <topology evidence="1">Peripheral membrane protein</topology>
    </subcellularLocation>
</comment>
<dbReference type="GO" id="GO:0097320">
    <property type="term" value="P:plasma membrane tubulation"/>
    <property type="evidence" value="ECO:0007669"/>
    <property type="project" value="TreeGrafter"/>
</dbReference>
<dbReference type="InterPro" id="IPR001060">
    <property type="entry name" value="FCH_dom"/>
</dbReference>
<gene>
    <name evidence="8" type="ORF">RRG08_027935</name>
</gene>
<feature type="compositionally biased region" description="Polar residues" evidence="5">
    <location>
        <begin position="464"/>
        <end position="473"/>
    </location>
</feature>
<dbReference type="PROSITE" id="PS51741">
    <property type="entry name" value="F_BAR"/>
    <property type="match status" value="1"/>
</dbReference>
<keyword evidence="2 3" id="KW-0728">SH3 domain</keyword>
<dbReference type="CDD" id="cd07655">
    <property type="entry name" value="F-BAR_PACSIN"/>
    <property type="match status" value="1"/>
</dbReference>
<dbReference type="PANTHER" id="PTHR23065:SF11">
    <property type="entry name" value="SYNDAPIN, ISOFORM C"/>
    <property type="match status" value="1"/>
</dbReference>
<evidence type="ECO:0000259" key="6">
    <source>
        <dbReference type="PROSITE" id="PS50002"/>
    </source>
</evidence>
<evidence type="ECO:0000313" key="9">
    <source>
        <dbReference type="Proteomes" id="UP001283361"/>
    </source>
</evidence>
<dbReference type="Proteomes" id="UP001283361">
    <property type="component" value="Unassembled WGS sequence"/>
</dbReference>
<dbReference type="GO" id="GO:0007010">
    <property type="term" value="P:cytoskeleton organization"/>
    <property type="evidence" value="ECO:0007669"/>
    <property type="project" value="TreeGrafter"/>
</dbReference>
<feature type="compositionally biased region" description="Polar residues" evidence="5">
    <location>
        <begin position="429"/>
        <end position="439"/>
    </location>
</feature>
<evidence type="ECO:0000256" key="2">
    <source>
        <dbReference type="ARBA" id="ARBA00022443"/>
    </source>
</evidence>
<feature type="domain" description="SH3" evidence="6">
    <location>
        <begin position="537"/>
        <end position="595"/>
    </location>
</feature>
<feature type="region of interest" description="Disordered" evidence="5">
    <location>
        <begin position="311"/>
        <end position="539"/>
    </location>
</feature>
<dbReference type="AlphaFoldDB" id="A0AAE0Y7W6"/>
<evidence type="ECO:0000259" key="7">
    <source>
        <dbReference type="PROSITE" id="PS51741"/>
    </source>
</evidence>
<feature type="compositionally biased region" description="Low complexity" evidence="5">
    <location>
        <begin position="448"/>
        <end position="463"/>
    </location>
</feature>
<proteinExistence type="predicted"/>
<evidence type="ECO:0000313" key="8">
    <source>
        <dbReference type="EMBL" id="KAK3735639.1"/>
    </source>
</evidence>
<evidence type="ECO:0000256" key="4">
    <source>
        <dbReference type="PROSITE-ProRule" id="PRU01077"/>
    </source>
</evidence>
<dbReference type="GO" id="GO:0005543">
    <property type="term" value="F:phospholipid binding"/>
    <property type="evidence" value="ECO:0007669"/>
    <property type="project" value="TreeGrafter"/>
</dbReference>
<dbReference type="Gene3D" id="2.30.30.40">
    <property type="entry name" value="SH3 Domains"/>
    <property type="match status" value="1"/>
</dbReference>